<sequence>MTHIYFIGCYSRTCPMFVLYQAVVNGFLPGRWEGPRGIVPAPDVDSKVGMALPTDHRRLLEERKGSWRGNRCCPTGTANL</sequence>
<evidence type="ECO:0000313" key="2">
    <source>
        <dbReference type="Proteomes" id="UP000053800"/>
    </source>
</evidence>
<protein>
    <submittedName>
        <fullName evidence="1">Uncharacterized protein</fullName>
    </submittedName>
</protein>
<dbReference type="Proteomes" id="UP000053800">
    <property type="component" value="Unassembled WGS sequence"/>
</dbReference>
<evidence type="ECO:0000313" key="1">
    <source>
        <dbReference type="EMBL" id="KIR57540.1"/>
    </source>
</evidence>
<feature type="non-terminal residue" evidence="1">
    <location>
        <position position="80"/>
    </location>
</feature>
<accession>A0ABR5B1S1</accession>
<keyword evidence="2" id="KW-1185">Reference proteome</keyword>
<name>A0ABR5B1S1_CRYGA</name>
<proteinExistence type="predicted"/>
<reference evidence="1 2" key="1">
    <citation type="submission" date="2015-01" db="EMBL/GenBank/DDBJ databases">
        <title>The Genome Sequence of Cryptococcus gattii CA1873.</title>
        <authorList>
            <consortium name="The Broad Institute Genomics Platform"/>
            <person name="Cuomo C."/>
            <person name="Litvintseva A."/>
            <person name="Chen Y."/>
            <person name="Heitman J."/>
            <person name="Sun S."/>
            <person name="Springer D."/>
            <person name="Dromer F."/>
            <person name="Young S."/>
            <person name="Zeng Q."/>
            <person name="Gargeya S."/>
            <person name="Abouelleil A."/>
            <person name="Alvarado L."/>
            <person name="Chapman S.B."/>
            <person name="Gainer-Dewar J."/>
            <person name="Goldberg J."/>
            <person name="Griggs A."/>
            <person name="Gujja S."/>
            <person name="Hansen M."/>
            <person name="Howarth C."/>
            <person name="Imamovic A."/>
            <person name="Larimer J."/>
            <person name="Murphy C."/>
            <person name="Naylor J."/>
            <person name="Pearson M."/>
            <person name="Priest M."/>
            <person name="Roberts A."/>
            <person name="Saif S."/>
            <person name="Shea T."/>
            <person name="Sykes S."/>
            <person name="Wortman J."/>
            <person name="Nusbaum C."/>
            <person name="Birren B."/>
        </authorList>
    </citation>
    <scope>NUCLEOTIDE SEQUENCE [LARGE SCALE GENOMIC DNA]</scope>
    <source>
        <strain evidence="1 2">CA1873</strain>
    </source>
</reference>
<organism evidence="1 2">
    <name type="scientific">Cryptococcus bacillisporus CA1873</name>
    <dbReference type="NCBI Taxonomy" id="1296111"/>
    <lineage>
        <taxon>Eukaryota</taxon>
        <taxon>Fungi</taxon>
        <taxon>Dikarya</taxon>
        <taxon>Basidiomycota</taxon>
        <taxon>Agaricomycotina</taxon>
        <taxon>Tremellomycetes</taxon>
        <taxon>Tremellales</taxon>
        <taxon>Cryptococcaceae</taxon>
        <taxon>Cryptococcus</taxon>
        <taxon>Cryptococcus gattii species complex</taxon>
    </lineage>
</organism>
<dbReference type="EMBL" id="KN848913">
    <property type="protein sequence ID" value="KIR57540.1"/>
    <property type="molecule type" value="Genomic_DNA"/>
</dbReference>
<gene>
    <name evidence="1" type="ORF">I314_06679</name>
</gene>